<feature type="compositionally biased region" description="Polar residues" evidence="10">
    <location>
        <begin position="2077"/>
        <end position="2087"/>
    </location>
</feature>
<organism evidence="13 14">
    <name type="scientific">Gekko japonicus</name>
    <name type="common">Schlegel's Japanese gecko</name>
    <dbReference type="NCBI Taxonomy" id="146911"/>
    <lineage>
        <taxon>Eukaryota</taxon>
        <taxon>Metazoa</taxon>
        <taxon>Chordata</taxon>
        <taxon>Craniata</taxon>
        <taxon>Vertebrata</taxon>
        <taxon>Euteleostomi</taxon>
        <taxon>Lepidosauria</taxon>
        <taxon>Squamata</taxon>
        <taxon>Bifurcata</taxon>
        <taxon>Gekkota</taxon>
        <taxon>Gekkonidae</taxon>
        <taxon>Gekkoninae</taxon>
        <taxon>Gekko</taxon>
    </lineage>
</organism>
<dbReference type="InterPro" id="IPR011009">
    <property type="entry name" value="Kinase-like_dom_sf"/>
</dbReference>
<sequence length="2099" mass="231066">MMSASESCAEKSSPYFLSSLSSKSVPENGDATFTCEITGNPKPEITWCRNGRDIKELEDSSNYEITDDDPVHTLHLFGCTEERGGVYRIVASNCFGRVQSSAFLKVTPGAKSEVCKTLHDNPKNNVRTRRANDITAYHWESSDQATENKEDLVAKNDSTQECFLSLEASEPPAPEFNGLLSKRTTFSYPTEHGICPPMENQHKNHWESSDQATENKEDLVAKNDSTQECFLSLEASEPPAPEFNGLLSKQTTFPHPTEHGICPPMENQHKNINCLGDGMCTKNVLSLEANNGSILDTTQNTSDLCIYESLEMSRECTEREMSRDCSEREVDSVNSSQVDFKPASQIDDHTNSCSLNAEDLAACQTTEYAKTHEEICLSEVQRKEALSLSHAAAPLESQNSGLEDSYKNADNDFEILPGRTFTTAHDSSDNDGLEDLECSDVMTEESYQEWERELRFLLESDEDELTLGNDCDGCAYFLGEMPRLCQVSDNTVPMDATIGFCGHQSKSKEVAVRNGLTACNPSLLPTGMTLTVGQQQTKAPTTKDKEKYEQPVSSMAIENDYPRIEEENNSNGQSAEDSSGDGSQSMANELLGMEPSSCGITGSSAFTEKPNMERNSSRKNSQKFAKVREKVTKRGGKDNAVVPTKASKCYLNKLHPKELHAAKSCTIQRERRCLDSAALLRACNCGDPNEAHQDTAKSSTHYGLLHSKGGDGNSPQEGEQISSLSEGNPLPNANGALVAKHQETEAETTVPIGNELKLFIAEPETDDELVPASSPPAKSISGLAENPVLEEARHKNGIQMDNAILGNSTSLYLPYQAHATDQWEPRWAETLQVTTIDNNVSHNVLLNTLDCSLSISRQEGLCDLLTPGAVPDRQMERGIACGTKPHEINEIKTTDDSPCAEHLSKVDFKTTLECSEPEAQEADLSLMHEQLQKLLYEEEGWDCDFTHAGREVKSLAAGPDPAKEAEGLNVTGDVSAGHQPMPGHLTGDNQLVTELATALETVTEDYTDCDSLLRTDEMCDNASVGKSSLAVPVETDVACLSASFGHSTEKPSVPLSRCNLLDTEIYLYDDQRRTQSGNNGPVQMPPSRERRIMTNNAFSPPTAESPFGFTEAQNSLLKCGQEMLIEGSALYLGPSLYTKPDVRCGDDAIAKQSDEIPAKNSHVVLCQSRIKDGANLPELSPKEESSSNFSGKNVGQFTCEGHSSVMGVDKSTKEKFQEKGTELDVNAQSDGNCGIYRVLTGNDSDSFHTKPDAGNYSYHMHEHKSVIVIASIADWDGPEDADTREAVFKASYKGKFLSEILLGSNKDEENTVNHERRDCRGTAEQTAPESDTVLAIPLPDSQQRTSGGKSSIANDVRAIEKGVGMHITGFTPDSGNAVASIMGNECSSSGLEDSQGASNIVGTVGSQETNQEDMNEERSMKAVGVESFRAESLTPAESRHSKAEKNMSQQTPQLRQDPYERMEGGKGIHIIQYERDPGQREISLAHYYEEAEVEPYMRALVDPKEQIPSWLDSLELEQNEHRKLKEDKQTQVAPCGGRDHGGHEESLECELEEVEVEPYMKALTTSEEIHSWHESMNYMHPSGERTGVSIGACVGASTSHSRAGAFTEDKNKHLKMSEPSREASVNVVPCSSEKPKLSKAAWAHSSPEDVKRKQETVKKKMVSKVQVKKPRLDAKENACNSAGCLKKASKAETGQKEDKRVQRKLPSEKDSKAPKLLKKIQAELFPDFSGNIKLCCQFVEIHEDATITWTKDSQLLARVQRSAGDDFPVSLAIVQAGKKDQGLYCCCLKNRYGKATTDFNLTLEVLEHLSSFQDVEGLEDIEFLQLMFREDFICDSYFSNSLHGRITTEELHFGEGVHRKAFRSKVMQGLVPVFSPGHPCVLKVHNAIAYGTKNNDELVTKNYKLAMQECYIQNTAREYAKIYAAETEQLEGFGEVPEIIPIFLIHRPKSNIPYATVEEELIGEFVKYSVRDGKEINFTRRDSEAGQKCCTFQHWVYERTSGSLLITDMQGVGMKLTDVGIATLAKGYKGFKGNCSISFIDQFKVLHQCNKYCELLGLKSLQTSGPKLRKPAVPKPKTQQPSSSTVKKTGVGAQVAKKT</sequence>
<keyword evidence="4" id="KW-0808">Transferase</keyword>
<dbReference type="EC" id="2.7.11.1" evidence="2"/>
<feature type="domain" description="Alpha-type protein kinase" evidence="12">
    <location>
        <begin position="1829"/>
        <end position="2061"/>
    </location>
</feature>
<dbReference type="InterPro" id="IPR036179">
    <property type="entry name" value="Ig-like_dom_sf"/>
</dbReference>
<dbReference type="GeneID" id="107115232"/>
<evidence type="ECO:0000256" key="4">
    <source>
        <dbReference type="ARBA" id="ARBA00022679"/>
    </source>
</evidence>
<evidence type="ECO:0000256" key="3">
    <source>
        <dbReference type="ARBA" id="ARBA00022527"/>
    </source>
</evidence>
<reference evidence="14" key="1">
    <citation type="submission" date="2025-08" db="UniProtKB">
        <authorList>
            <consortium name="RefSeq"/>
        </authorList>
    </citation>
    <scope>IDENTIFICATION</scope>
</reference>
<dbReference type="Gene3D" id="2.60.40.10">
    <property type="entry name" value="Immunoglobulins"/>
    <property type="match status" value="2"/>
</dbReference>
<comment type="catalytic activity">
    <reaction evidence="9">
        <text>L-seryl-[protein] + ATP = O-phospho-L-seryl-[protein] + ADP + H(+)</text>
        <dbReference type="Rhea" id="RHEA:17989"/>
        <dbReference type="Rhea" id="RHEA-COMP:9863"/>
        <dbReference type="Rhea" id="RHEA-COMP:11604"/>
        <dbReference type="ChEBI" id="CHEBI:15378"/>
        <dbReference type="ChEBI" id="CHEBI:29999"/>
        <dbReference type="ChEBI" id="CHEBI:30616"/>
        <dbReference type="ChEBI" id="CHEBI:83421"/>
        <dbReference type="ChEBI" id="CHEBI:456216"/>
        <dbReference type="EC" id="2.7.11.1"/>
    </reaction>
</comment>
<dbReference type="PROSITE" id="PS51158">
    <property type="entry name" value="ALPHA_KINASE"/>
    <property type="match status" value="1"/>
</dbReference>
<evidence type="ECO:0000256" key="9">
    <source>
        <dbReference type="ARBA" id="ARBA00048679"/>
    </source>
</evidence>
<feature type="compositionally biased region" description="Polar residues" evidence="10">
    <location>
        <begin position="713"/>
        <end position="726"/>
    </location>
</feature>
<dbReference type="InterPro" id="IPR003599">
    <property type="entry name" value="Ig_sub"/>
</dbReference>
<dbReference type="PANTHER" id="PTHR47091">
    <property type="entry name" value="ALPHA-PROTEIN KINASE 2-RELATED"/>
    <property type="match status" value="1"/>
</dbReference>
<feature type="region of interest" description="Disordered" evidence="10">
    <location>
        <begin position="688"/>
        <end position="734"/>
    </location>
</feature>
<feature type="domain" description="Ig-like" evidence="11">
    <location>
        <begin position="14"/>
        <end position="107"/>
    </location>
</feature>
<feature type="compositionally biased region" description="Polar residues" evidence="10">
    <location>
        <begin position="569"/>
        <end position="587"/>
    </location>
</feature>
<keyword evidence="5 14" id="KW-0418">Kinase</keyword>
<dbReference type="Pfam" id="PF07679">
    <property type="entry name" value="I-set"/>
    <property type="match status" value="2"/>
</dbReference>
<feature type="region of interest" description="Disordered" evidence="10">
    <location>
        <begin position="2064"/>
        <end position="2099"/>
    </location>
</feature>
<dbReference type="SMART" id="SM00811">
    <property type="entry name" value="Alpha_kinase"/>
    <property type="match status" value="1"/>
</dbReference>
<feature type="compositionally biased region" description="Basic and acidic residues" evidence="10">
    <location>
        <begin position="1537"/>
        <end position="1546"/>
    </location>
</feature>
<feature type="domain" description="Ig-like" evidence="11">
    <location>
        <begin position="1714"/>
        <end position="1802"/>
    </location>
</feature>
<dbReference type="SUPFAM" id="SSF56112">
    <property type="entry name" value="Protein kinase-like (PK-like)"/>
    <property type="match status" value="1"/>
</dbReference>
<dbReference type="Gene3D" id="3.20.200.10">
    <property type="entry name" value="MHCK/EF2 kinase"/>
    <property type="match status" value="1"/>
</dbReference>
<dbReference type="Proteomes" id="UP000694871">
    <property type="component" value="Unplaced"/>
</dbReference>
<feature type="region of interest" description="Disordered" evidence="10">
    <location>
        <begin position="1690"/>
        <end position="1712"/>
    </location>
</feature>
<evidence type="ECO:0000256" key="7">
    <source>
        <dbReference type="ARBA" id="ARBA00023319"/>
    </source>
</evidence>
<feature type="region of interest" description="Disordered" evidence="10">
    <location>
        <begin position="1526"/>
        <end position="1546"/>
    </location>
</feature>
<keyword evidence="7" id="KW-0393">Immunoglobulin domain</keyword>
<dbReference type="SUPFAM" id="SSF48726">
    <property type="entry name" value="Immunoglobulin"/>
    <property type="match status" value="2"/>
</dbReference>
<proteinExistence type="inferred from homology"/>
<evidence type="ECO:0000256" key="2">
    <source>
        <dbReference type="ARBA" id="ARBA00012513"/>
    </source>
</evidence>
<feature type="region of interest" description="Disordered" evidence="10">
    <location>
        <begin position="1307"/>
        <end position="1328"/>
    </location>
</feature>
<evidence type="ECO:0000259" key="12">
    <source>
        <dbReference type="PROSITE" id="PS51158"/>
    </source>
</evidence>
<evidence type="ECO:0000313" key="14">
    <source>
        <dbReference type="RefSeq" id="XP_015272376.1"/>
    </source>
</evidence>
<evidence type="ECO:0000313" key="13">
    <source>
        <dbReference type="Proteomes" id="UP000694871"/>
    </source>
</evidence>
<comment type="catalytic activity">
    <reaction evidence="8">
        <text>L-threonyl-[protein] + ATP = O-phospho-L-threonyl-[protein] + ADP + H(+)</text>
        <dbReference type="Rhea" id="RHEA:46608"/>
        <dbReference type="Rhea" id="RHEA-COMP:11060"/>
        <dbReference type="Rhea" id="RHEA-COMP:11605"/>
        <dbReference type="ChEBI" id="CHEBI:15378"/>
        <dbReference type="ChEBI" id="CHEBI:30013"/>
        <dbReference type="ChEBI" id="CHEBI:30616"/>
        <dbReference type="ChEBI" id="CHEBI:61977"/>
        <dbReference type="ChEBI" id="CHEBI:456216"/>
        <dbReference type="EC" id="2.7.11.1"/>
    </reaction>
</comment>
<dbReference type="InterPro" id="IPR004166">
    <property type="entry name" value="a-kinase_dom"/>
</dbReference>
<dbReference type="SMART" id="SM00409">
    <property type="entry name" value="IG"/>
    <property type="match status" value="2"/>
</dbReference>
<name>A0ABM1KF89_GEKJA</name>
<evidence type="ECO:0000256" key="8">
    <source>
        <dbReference type="ARBA" id="ARBA00047899"/>
    </source>
</evidence>
<keyword evidence="6" id="KW-1015">Disulfide bond</keyword>
<evidence type="ECO:0000256" key="1">
    <source>
        <dbReference type="ARBA" id="ARBA00008651"/>
    </source>
</evidence>
<evidence type="ECO:0000259" key="11">
    <source>
        <dbReference type="PROSITE" id="PS50835"/>
    </source>
</evidence>
<evidence type="ECO:0000256" key="5">
    <source>
        <dbReference type="ARBA" id="ARBA00022777"/>
    </source>
</evidence>
<comment type="similarity">
    <text evidence="1">Belongs to the protein kinase superfamily. Alpha-type protein kinase family. ALPK subfamily.</text>
</comment>
<dbReference type="InterPro" id="IPR013098">
    <property type="entry name" value="Ig_I-set"/>
</dbReference>
<keyword evidence="13" id="KW-1185">Reference proteome</keyword>
<dbReference type="PANTHER" id="PTHR47091:SF2">
    <property type="entry name" value="ALPHA-PROTEIN KINASE 2"/>
    <property type="match status" value="1"/>
</dbReference>
<dbReference type="InterPro" id="IPR003598">
    <property type="entry name" value="Ig_sub2"/>
</dbReference>
<accession>A0ABM1KF89</accession>
<keyword evidence="3" id="KW-0723">Serine/threonine-protein kinase</keyword>
<evidence type="ECO:0000256" key="6">
    <source>
        <dbReference type="ARBA" id="ARBA00023157"/>
    </source>
</evidence>
<dbReference type="PROSITE" id="PS50835">
    <property type="entry name" value="IG_LIKE"/>
    <property type="match status" value="2"/>
</dbReference>
<dbReference type="GO" id="GO:0016301">
    <property type="term" value="F:kinase activity"/>
    <property type="evidence" value="ECO:0007669"/>
    <property type="project" value="UniProtKB-KW"/>
</dbReference>
<dbReference type="InterPro" id="IPR013783">
    <property type="entry name" value="Ig-like_fold"/>
</dbReference>
<feature type="region of interest" description="Disordered" evidence="10">
    <location>
        <begin position="1432"/>
        <end position="1453"/>
    </location>
</feature>
<feature type="region of interest" description="Disordered" evidence="10">
    <location>
        <begin position="531"/>
        <end position="625"/>
    </location>
</feature>
<evidence type="ECO:0000256" key="10">
    <source>
        <dbReference type="SAM" id="MobiDB-lite"/>
    </source>
</evidence>
<feature type="compositionally biased region" description="Polar residues" evidence="10">
    <location>
        <begin position="531"/>
        <end position="540"/>
    </location>
</feature>
<dbReference type="InterPro" id="IPR007110">
    <property type="entry name" value="Ig-like_dom"/>
</dbReference>
<dbReference type="RefSeq" id="XP_015272376.1">
    <property type="nucleotide sequence ID" value="XM_015416890.1"/>
</dbReference>
<dbReference type="Pfam" id="PF02816">
    <property type="entry name" value="Alpha_kinase"/>
    <property type="match status" value="1"/>
</dbReference>
<feature type="compositionally biased region" description="Basic and acidic residues" evidence="10">
    <location>
        <begin position="1307"/>
        <end position="1321"/>
    </location>
</feature>
<protein>
    <recommendedName>
        <fullName evidence="2">non-specific serine/threonine protein kinase</fullName>
        <ecNumber evidence="2">2.7.11.1</ecNumber>
    </recommendedName>
</protein>
<dbReference type="SMART" id="SM00408">
    <property type="entry name" value="IGc2"/>
    <property type="match status" value="2"/>
</dbReference>
<gene>
    <name evidence="14" type="primary">ALPK2</name>
</gene>